<keyword evidence="14" id="KW-1185">Reference proteome</keyword>
<dbReference type="SUPFAM" id="SSF48264">
    <property type="entry name" value="Cytochrome P450"/>
    <property type="match status" value="1"/>
</dbReference>
<dbReference type="AlphaFoldDB" id="A0A9W8WI36"/>
<dbReference type="GO" id="GO:0004497">
    <property type="term" value="F:monooxygenase activity"/>
    <property type="evidence" value="ECO:0007669"/>
    <property type="project" value="UniProtKB-KW"/>
</dbReference>
<dbReference type="InterPro" id="IPR036396">
    <property type="entry name" value="Cyt_P450_sf"/>
</dbReference>
<sequence>MFITKMLSLLLTKFLEKHLVLAVVLILVPLPLRALETYLRRWKLAQARGCREATSKVPVKDPIIGLDFLYRALFGHAPERYLESTWAAFKEMGTTYVEKRWTWQCVYTCDPLNLKQILATASEDFDLPEFRTSVIGHVFGRGIFVLSGHTWKHARTVLRRSFRKENPAPFLETLERNFEAFTSHVPTDGSEVDLQPLFLGLTMDVATEFLMGHSTGMLRDKGDHSREQQFVDDYMICSEEIIQQMQLGPLHQLKFNLEAKRAKKRVYEYLDKFIDESLQHSKDNHPEGNFLADMMAIAKDRKGLSDQILHILLASRDTTSSLLSNLFFVLSKNPDLFAKLRQEVLSISGHEPPTAHQLKEMTYMKWCVNESLRLHPVIPTNARVAVRDTTIPRGGGADGMSPLLIPRGTAMFYNVYAMHRSEAVFGPGAEEFIPERWRDLRPGWGYLPFNGGARACIGQQYALLETHYVVARMAQTYTLLESRDDRDWMELYALALCSKNGTRVAARR</sequence>
<comment type="similarity">
    <text evidence="3 12">Belongs to the cytochrome P450 family.</text>
</comment>
<evidence type="ECO:0000313" key="14">
    <source>
        <dbReference type="Proteomes" id="UP001140502"/>
    </source>
</evidence>
<dbReference type="PROSITE" id="PS00086">
    <property type="entry name" value="CYTOCHROME_P450"/>
    <property type="match status" value="1"/>
</dbReference>
<keyword evidence="10" id="KW-0472">Membrane</keyword>
<dbReference type="GO" id="GO:0020037">
    <property type="term" value="F:heme binding"/>
    <property type="evidence" value="ECO:0007669"/>
    <property type="project" value="InterPro"/>
</dbReference>
<evidence type="ECO:0000256" key="1">
    <source>
        <dbReference type="ARBA" id="ARBA00001971"/>
    </source>
</evidence>
<evidence type="ECO:0000256" key="2">
    <source>
        <dbReference type="ARBA" id="ARBA00004167"/>
    </source>
</evidence>
<evidence type="ECO:0000256" key="8">
    <source>
        <dbReference type="ARBA" id="ARBA00023004"/>
    </source>
</evidence>
<proteinExistence type="inferred from homology"/>
<dbReference type="PRINTS" id="PR00385">
    <property type="entry name" value="P450"/>
</dbReference>
<dbReference type="PRINTS" id="PR00463">
    <property type="entry name" value="EP450I"/>
</dbReference>
<evidence type="ECO:0008006" key="15">
    <source>
        <dbReference type="Google" id="ProtNLM"/>
    </source>
</evidence>
<gene>
    <name evidence="13" type="ORF">N0V84_003198</name>
</gene>
<dbReference type="CDD" id="cd11063">
    <property type="entry name" value="CYP52"/>
    <property type="match status" value="1"/>
</dbReference>
<evidence type="ECO:0000313" key="13">
    <source>
        <dbReference type="EMBL" id="KAJ4326148.1"/>
    </source>
</evidence>
<comment type="subcellular location">
    <subcellularLocation>
        <location evidence="2">Membrane</location>
        <topology evidence="2">Single-pass membrane protein</topology>
    </subcellularLocation>
</comment>
<evidence type="ECO:0000256" key="12">
    <source>
        <dbReference type="RuleBase" id="RU000461"/>
    </source>
</evidence>
<dbReference type="InterPro" id="IPR017972">
    <property type="entry name" value="Cyt_P450_CS"/>
</dbReference>
<keyword evidence="4" id="KW-0812">Transmembrane</keyword>
<keyword evidence="11 12" id="KW-0349">Heme</keyword>
<keyword evidence="5 11" id="KW-0479">Metal-binding</keyword>
<dbReference type="GO" id="GO:0016705">
    <property type="term" value="F:oxidoreductase activity, acting on paired donors, with incorporation or reduction of molecular oxygen"/>
    <property type="evidence" value="ECO:0007669"/>
    <property type="project" value="InterPro"/>
</dbReference>
<evidence type="ECO:0000256" key="4">
    <source>
        <dbReference type="ARBA" id="ARBA00022692"/>
    </source>
</evidence>
<comment type="caution">
    <text evidence="13">The sequence shown here is derived from an EMBL/GenBank/DDBJ whole genome shotgun (WGS) entry which is preliminary data.</text>
</comment>
<dbReference type="EMBL" id="JAPEUR010000044">
    <property type="protein sequence ID" value="KAJ4326148.1"/>
    <property type="molecule type" value="Genomic_DNA"/>
</dbReference>
<evidence type="ECO:0000256" key="11">
    <source>
        <dbReference type="PIRSR" id="PIRSR602401-1"/>
    </source>
</evidence>
<evidence type="ECO:0000256" key="9">
    <source>
        <dbReference type="ARBA" id="ARBA00023033"/>
    </source>
</evidence>
<dbReference type="InterPro" id="IPR047146">
    <property type="entry name" value="Cyt_P450_E_CYP52_fungi"/>
</dbReference>
<dbReference type="PANTHER" id="PTHR24287">
    <property type="entry name" value="P450, PUTATIVE (EUROFUNG)-RELATED"/>
    <property type="match status" value="1"/>
</dbReference>
<keyword evidence="9 12" id="KW-0503">Monooxygenase</keyword>
<keyword evidence="8 11" id="KW-0408">Iron</keyword>
<dbReference type="Pfam" id="PF00067">
    <property type="entry name" value="p450"/>
    <property type="match status" value="1"/>
</dbReference>
<dbReference type="Proteomes" id="UP001140502">
    <property type="component" value="Unassembled WGS sequence"/>
</dbReference>
<dbReference type="InterPro" id="IPR002401">
    <property type="entry name" value="Cyt_P450_E_grp-I"/>
</dbReference>
<evidence type="ECO:0000256" key="10">
    <source>
        <dbReference type="ARBA" id="ARBA00023136"/>
    </source>
</evidence>
<keyword evidence="6" id="KW-1133">Transmembrane helix</keyword>
<protein>
    <recommendedName>
        <fullName evidence="15">N-alkane-inducible cytochrome P450</fullName>
    </recommendedName>
</protein>
<dbReference type="OrthoDB" id="1470350at2759"/>
<dbReference type="Gene3D" id="1.10.630.10">
    <property type="entry name" value="Cytochrome P450"/>
    <property type="match status" value="1"/>
</dbReference>
<feature type="binding site" description="axial binding residue" evidence="11">
    <location>
        <position position="456"/>
    </location>
    <ligand>
        <name>heme</name>
        <dbReference type="ChEBI" id="CHEBI:30413"/>
    </ligand>
    <ligandPart>
        <name>Fe</name>
        <dbReference type="ChEBI" id="CHEBI:18248"/>
    </ligandPart>
</feature>
<comment type="cofactor">
    <cofactor evidence="1 11">
        <name>heme</name>
        <dbReference type="ChEBI" id="CHEBI:30413"/>
    </cofactor>
</comment>
<dbReference type="PANTHER" id="PTHR24287:SF17">
    <property type="entry name" value="P450, PUTATIVE (EUROFUNG)-RELATED"/>
    <property type="match status" value="1"/>
</dbReference>
<evidence type="ECO:0000256" key="3">
    <source>
        <dbReference type="ARBA" id="ARBA00010617"/>
    </source>
</evidence>
<dbReference type="GO" id="GO:0016020">
    <property type="term" value="C:membrane"/>
    <property type="evidence" value="ECO:0007669"/>
    <property type="project" value="UniProtKB-SubCell"/>
</dbReference>
<name>A0A9W8WI36_9HYPO</name>
<evidence type="ECO:0000256" key="5">
    <source>
        <dbReference type="ARBA" id="ARBA00022723"/>
    </source>
</evidence>
<evidence type="ECO:0000256" key="6">
    <source>
        <dbReference type="ARBA" id="ARBA00022989"/>
    </source>
</evidence>
<evidence type="ECO:0000256" key="7">
    <source>
        <dbReference type="ARBA" id="ARBA00023002"/>
    </source>
</evidence>
<keyword evidence="7 12" id="KW-0560">Oxidoreductase</keyword>
<dbReference type="InterPro" id="IPR001128">
    <property type="entry name" value="Cyt_P450"/>
</dbReference>
<dbReference type="GO" id="GO:0005506">
    <property type="term" value="F:iron ion binding"/>
    <property type="evidence" value="ECO:0007669"/>
    <property type="project" value="InterPro"/>
</dbReference>
<accession>A0A9W8WI36</accession>
<reference evidence="13" key="1">
    <citation type="submission" date="2022-10" db="EMBL/GenBank/DDBJ databases">
        <title>Tapping the CABI collections for fungal endophytes: first genome assemblies for Collariella, Neodidymelliopsis, Ascochyta clinopodiicola, Didymella pomorum, Didymosphaeria variabile, Neocosmospora piperis and Neocucurbitaria cava.</title>
        <authorList>
            <person name="Hill R."/>
        </authorList>
    </citation>
    <scope>NUCLEOTIDE SEQUENCE</scope>
    <source>
        <strain evidence="13">IMI 366586</strain>
    </source>
</reference>
<organism evidence="13 14">
    <name type="scientific">Fusarium piperis</name>
    <dbReference type="NCBI Taxonomy" id="1435070"/>
    <lineage>
        <taxon>Eukaryota</taxon>
        <taxon>Fungi</taxon>
        <taxon>Dikarya</taxon>
        <taxon>Ascomycota</taxon>
        <taxon>Pezizomycotina</taxon>
        <taxon>Sordariomycetes</taxon>
        <taxon>Hypocreomycetidae</taxon>
        <taxon>Hypocreales</taxon>
        <taxon>Nectriaceae</taxon>
        <taxon>Fusarium</taxon>
        <taxon>Fusarium solani species complex</taxon>
    </lineage>
</organism>